<dbReference type="InterPro" id="IPR019635">
    <property type="entry name" value="DUF2500"/>
</dbReference>
<evidence type="ECO:0000313" key="4">
    <source>
        <dbReference type="Proteomes" id="UP000435060"/>
    </source>
</evidence>
<dbReference type="Proteomes" id="UP000435060">
    <property type="component" value="Unassembled WGS sequence"/>
</dbReference>
<keyword evidence="1" id="KW-1133">Transmembrane helix</keyword>
<dbReference type="Gene3D" id="2.40.50.660">
    <property type="match status" value="1"/>
</dbReference>
<keyword evidence="1" id="KW-0472">Membrane</keyword>
<gene>
    <name evidence="2" type="ORF">GGG87_07660</name>
    <name evidence="3" type="ORF">GGH11_07700</name>
</gene>
<keyword evidence="1" id="KW-0812">Transmembrane</keyword>
<sequence>MGTLSMIPVWFLLVFAIVIGMFLWRLGSSLFEALRNNASPKEVLSAKLISKRTHVHGNEGAYTAYYVTFELDNGERREFRVKSQIYALSAEGDKGEVTFQGTRFLDFKRLD</sequence>
<comment type="caution">
    <text evidence="3">The sequence shown here is derived from an EMBL/GenBank/DDBJ whole genome shotgun (WGS) entry which is preliminary data.</text>
</comment>
<dbReference type="EMBL" id="WUBJ01000009">
    <property type="protein sequence ID" value="MWV56856.1"/>
    <property type="molecule type" value="Genomic_DNA"/>
</dbReference>
<evidence type="ECO:0000313" key="5">
    <source>
        <dbReference type="Proteomes" id="UP000435423"/>
    </source>
</evidence>
<reference evidence="2 4" key="2">
    <citation type="submission" date="2019-11" db="EMBL/GenBank/DDBJ databases">
        <title>Streptococcis sp. isolated from the respiratory tract of Marmot.</title>
        <authorList>
            <person name="Zhang G."/>
        </authorList>
    </citation>
    <scope>NUCLEOTIDE SEQUENCE [LARGE SCALE GENOMIC DNA]</scope>
    <source>
        <strain evidence="2">Zg-86</strain>
        <strain evidence="4">zg-86</strain>
    </source>
</reference>
<dbReference type="EMBL" id="WLCG01000010">
    <property type="protein sequence ID" value="MTB64869.1"/>
    <property type="molecule type" value="Genomic_DNA"/>
</dbReference>
<dbReference type="Pfam" id="PF10694">
    <property type="entry name" value="DUF2500"/>
    <property type="match status" value="1"/>
</dbReference>
<proteinExistence type="predicted"/>
<evidence type="ECO:0000313" key="2">
    <source>
        <dbReference type="EMBL" id="MTB64869.1"/>
    </source>
</evidence>
<evidence type="ECO:0000256" key="1">
    <source>
        <dbReference type="SAM" id="Phobius"/>
    </source>
</evidence>
<reference evidence="3 5" key="1">
    <citation type="submission" date="2019-10" db="EMBL/GenBank/DDBJ databases">
        <title>Streptococcis sp, isolated from the respiratory tract of Marmot.</title>
        <authorList>
            <person name="Zhang G."/>
        </authorList>
    </citation>
    <scope>NUCLEOTIDE SEQUENCE [LARGE SCALE GENOMIC DNA]</scope>
    <source>
        <strain evidence="5">zg-70</strain>
        <strain evidence="3">Zg-70</strain>
    </source>
</reference>
<protein>
    <submittedName>
        <fullName evidence="3">DUF2500 family protein</fullName>
    </submittedName>
</protein>
<dbReference type="Proteomes" id="UP000435423">
    <property type="component" value="Unassembled WGS sequence"/>
</dbReference>
<feature type="transmembrane region" description="Helical" evidence="1">
    <location>
        <begin position="6"/>
        <end position="26"/>
    </location>
</feature>
<keyword evidence="4" id="KW-1185">Reference proteome</keyword>
<dbReference type="RefSeq" id="WP_154608712.1">
    <property type="nucleotide sequence ID" value="NZ_CP072115.1"/>
</dbReference>
<name>A0A6I4RAK4_9STRE</name>
<organism evidence="3 5">
    <name type="scientific">Streptococcus zhangguiae</name>
    <dbReference type="NCBI Taxonomy" id="2664091"/>
    <lineage>
        <taxon>Bacteria</taxon>
        <taxon>Bacillati</taxon>
        <taxon>Bacillota</taxon>
        <taxon>Bacilli</taxon>
        <taxon>Lactobacillales</taxon>
        <taxon>Streptococcaceae</taxon>
        <taxon>Streptococcus</taxon>
    </lineage>
</organism>
<dbReference type="AlphaFoldDB" id="A0A6I4RAK4"/>
<accession>A0A6I4RAK4</accession>
<evidence type="ECO:0000313" key="3">
    <source>
        <dbReference type="EMBL" id="MWV56856.1"/>
    </source>
</evidence>